<proteinExistence type="predicted"/>
<dbReference type="AlphaFoldDB" id="A0A9P0QN02"/>
<evidence type="ECO:0000259" key="1">
    <source>
        <dbReference type="Pfam" id="PF12657"/>
    </source>
</evidence>
<name>A0A9P0QN02_9ASCO</name>
<comment type="caution">
    <text evidence="2">The sequence shown here is derived from an EMBL/GenBank/DDBJ whole genome shotgun (WGS) entry which is preliminary data.</text>
</comment>
<dbReference type="Proteomes" id="UP000837801">
    <property type="component" value="Unassembled WGS sequence"/>
</dbReference>
<reference evidence="2" key="1">
    <citation type="submission" date="2022-03" db="EMBL/GenBank/DDBJ databases">
        <authorList>
            <person name="Legras J.-L."/>
            <person name="Devillers H."/>
            <person name="Grondin C."/>
        </authorList>
    </citation>
    <scope>NUCLEOTIDE SEQUENCE</scope>
    <source>
        <strain evidence="2">CLIB 1423</strain>
    </source>
</reference>
<protein>
    <recommendedName>
        <fullName evidence="1">Transcription factor IIIC 90kDa subunit N-terminal domain-containing protein</fullName>
    </recommendedName>
</protein>
<dbReference type="InterPro" id="IPR024761">
    <property type="entry name" value="TFIIIC_delta_N"/>
</dbReference>
<dbReference type="Pfam" id="PF12657">
    <property type="entry name" value="TFIIIC_delta"/>
    <property type="match status" value="1"/>
</dbReference>
<sequence>MIRGITVSRANVAPAVCDPVQWSANSQLAINNSQSLTILEPILPSIHQSIIPNPKTPFSVLDSKSLFDVKNVIHAEVISSWELRKFLNIEVTTYDEPLHFGKFADPLIVSHKWTTPSPYTKNANITILLNTSELLVLERATVKSDYYTIKHNFFEILLQNLRLTSDHFTDKGEIKITKSQLLSLKVTSFEYDESGYLSLALANNTISIFDTELRNVVSTPIFEEEELGIDEECIVKLSWSSWQGNTSRISVTTSSNSIILITVQRKSGALSVTSRNQIRRKSRFLVSRTQWTDDGNYLFIGDTTNFQVYVTRTNSLVAYNHSLTSKNQFMTGIIVSVGSNSTLAINLSFENGKFEQVLFDTVDESIKKQINSKTSPLEKLVKQQLYKYQLSNSASISESKNNYNYLNEIVEGNYINYGTKSNGQVIALVSRIVPKNVINYTILSKVDYQIDFIPVSNFNDTTVASPFDFSFSNFNSYTSVLSWVNSFLFNNFDRIPQVKQIDVSNVLKFNEEIVQLLEQFDFKTDFSLKPISKTSDLESLVWDNFINDQNIFRLQLKYNLLTIFLKSLKVLHSKFNNESLDVQIQTFEEDIRGIIDIIFNRLGDILHAISIGDNDDPYNSFLKQSYEGLTNTKVQMEVDDSATISIKTQFLTESFQAGGNSREEITSLTNHKWKRCNLTLFPMLQLNHKTSELGGFDYIIDSFGDESWLLKDILKYFDFCIYTGNRTFKKK</sequence>
<evidence type="ECO:0000313" key="2">
    <source>
        <dbReference type="EMBL" id="CAH2351533.1"/>
    </source>
</evidence>
<dbReference type="OrthoDB" id="6021743at2759"/>
<gene>
    <name evidence="2" type="ORF">CLIB1423_04S00166</name>
</gene>
<evidence type="ECO:0000313" key="3">
    <source>
        <dbReference type="Proteomes" id="UP000837801"/>
    </source>
</evidence>
<dbReference type="EMBL" id="CAKXYY010000004">
    <property type="protein sequence ID" value="CAH2351533.1"/>
    <property type="molecule type" value="Genomic_DNA"/>
</dbReference>
<dbReference type="InterPro" id="IPR036322">
    <property type="entry name" value="WD40_repeat_dom_sf"/>
</dbReference>
<accession>A0A9P0QN02</accession>
<organism evidence="2 3">
    <name type="scientific">[Candida] railenensis</name>
    <dbReference type="NCBI Taxonomy" id="45579"/>
    <lineage>
        <taxon>Eukaryota</taxon>
        <taxon>Fungi</taxon>
        <taxon>Dikarya</taxon>
        <taxon>Ascomycota</taxon>
        <taxon>Saccharomycotina</taxon>
        <taxon>Pichiomycetes</taxon>
        <taxon>Debaryomycetaceae</taxon>
        <taxon>Kurtzmaniella</taxon>
    </lineage>
</organism>
<keyword evidence="3" id="KW-1185">Reference proteome</keyword>
<dbReference type="SUPFAM" id="SSF50978">
    <property type="entry name" value="WD40 repeat-like"/>
    <property type="match status" value="1"/>
</dbReference>
<feature type="domain" description="Transcription factor IIIC 90kDa subunit N-terminal" evidence="1">
    <location>
        <begin position="22"/>
        <end position="450"/>
    </location>
</feature>